<gene>
    <name evidence="3" type="ORF">JYU34_006404</name>
</gene>
<evidence type="ECO:0000256" key="2">
    <source>
        <dbReference type="SAM" id="SignalP"/>
    </source>
</evidence>
<evidence type="ECO:0000313" key="3">
    <source>
        <dbReference type="EMBL" id="KAG7307808.1"/>
    </source>
</evidence>
<feature type="compositionally biased region" description="Polar residues" evidence="1">
    <location>
        <begin position="138"/>
        <end position="178"/>
    </location>
</feature>
<reference evidence="3 4" key="1">
    <citation type="submission" date="2021-06" db="EMBL/GenBank/DDBJ databases">
        <title>A haploid diamondback moth (Plutella xylostella L.) genome assembly resolves 31 chromosomes and identifies a diamide resistance mutation.</title>
        <authorList>
            <person name="Ward C.M."/>
            <person name="Perry K.D."/>
            <person name="Baker G."/>
            <person name="Powis K."/>
            <person name="Heckel D.G."/>
            <person name="Baxter S.W."/>
        </authorList>
    </citation>
    <scope>NUCLEOTIDE SEQUENCE [LARGE SCALE GENOMIC DNA]</scope>
    <source>
        <strain evidence="3 4">LV</strain>
        <tissue evidence="3">Single pupa</tissue>
    </source>
</reference>
<dbReference type="Proteomes" id="UP000823941">
    <property type="component" value="Chromosome 9"/>
</dbReference>
<name>A0ABQ7QRX3_PLUXY</name>
<proteinExistence type="predicted"/>
<keyword evidence="2" id="KW-0732">Signal</keyword>
<feature type="region of interest" description="Disordered" evidence="1">
    <location>
        <begin position="138"/>
        <end position="219"/>
    </location>
</feature>
<feature type="signal peptide" evidence="2">
    <location>
        <begin position="1"/>
        <end position="25"/>
    </location>
</feature>
<evidence type="ECO:0000313" key="4">
    <source>
        <dbReference type="Proteomes" id="UP000823941"/>
    </source>
</evidence>
<accession>A0ABQ7QRX3</accession>
<keyword evidence="4" id="KW-1185">Reference proteome</keyword>
<comment type="caution">
    <text evidence="3">The sequence shown here is derived from an EMBL/GenBank/DDBJ whole genome shotgun (WGS) entry which is preliminary data.</text>
</comment>
<dbReference type="EMBL" id="JAHIBW010000009">
    <property type="protein sequence ID" value="KAG7307808.1"/>
    <property type="molecule type" value="Genomic_DNA"/>
</dbReference>
<sequence>MSSFVKMTKLPCLLLACMSLLTVNAKPSQNIIADTTTLQDIKHVASLASADDLRTDAEQSPRQKRGFNFYDFPPIPNQARDSFEQQEDTVLEIYRKLKDISSIVRNPTVQAPPQFIPVYIPVLFVPVPCSCGGHNGQNGRANGTTQSGTENVTTQSGTENVTTQSPPRNDTTPMFSITDNEDDDDTIMRPISFKPIQPDEPSNRPAPPVERGNALGGAK</sequence>
<feature type="chain" id="PRO_5045710669" evidence="2">
    <location>
        <begin position="26"/>
        <end position="219"/>
    </location>
</feature>
<organism evidence="3 4">
    <name type="scientific">Plutella xylostella</name>
    <name type="common">Diamondback moth</name>
    <name type="synonym">Plutella maculipennis</name>
    <dbReference type="NCBI Taxonomy" id="51655"/>
    <lineage>
        <taxon>Eukaryota</taxon>
        <taxon>Metazoa</taxon>
        <taxon>Ecdysozoa</taxon>
        <taxon>Arthropoda</taxon>
        <taxon>Hexapoda</taxon>
        <taxon>Insecta</taxon>
        <taxon>Pterygota</taxon>
        <taxon>Neoptera</taxon>
        <taxon>Endopterygota</taxon>
        <taxon>Lepidoptera</taxon>
        <taxon>Glossata</taxon>
        <taxon>Ditrysia</taxon>
        <taxon>Yponomeutoidea</taxon>
        <taxon>Plutellidae</taxon>
        <taxon>Plutella</taxon>
    </lineage>
</organism>
<evidence type="ECO:0000256" key="1">
    <source>
        <dbReference type="SAM" id="MobiDB-lite"/>
    </source>
</evidence>
<protein>
    <submittedName>
        <fullName evidence="3">Uncharacterized protein</fullName>
    </submittedName>
</protein>